<organism evidence="3 4">
    <name type="scientific">Liquidambar formosana</name>
    <name type="common">Formosan gum</name>
    <dbReference type="NCBI Taxonomy" id="63359"/>
    <lineage>
        <taxon>Eukaryota</taxon>
        <taxon>Viridiplantae</taxon>
        <taxon>Streptophyta</taxon>
        <taxon>Embryophyta</taxon>
        <taxon>Tracheophyta</taxon>
        <taxon>Spermatophyta</taxon>
        <taxon>Magnoliopsida</taxon>
        <taxon>eudicotyledons</taxon>
        <taxon>Gunneridae</taxon>
        <taxon>Pentapetalae</taxon>
        <taxon>Saxifragales</taxon>
        <taxon>Altingiaceae</taxon>
        <taxon>Liquidambar</taxon>
    </lineage>
</organism>
<dbReference type="AlphaFoldDB" id="A0AAP0S1V5"/>
<evidence type="ECO:0000256" key="2">
    <source>
        <dbReference type="SAM" id="MobiDB-lite"/>
    </source>
</evidence>
<dbReference type="InterPro" id="IPR045164">
    <property type="entry name" value="RBM41/RNPC3"/>
</dbReference>
<dbReference type="Proteomes" id="UP001415857">
    <property type="component" value="Unassembled WGS sequence"/>
</dbReference>
<proteinExistence type="predicted"/>
<comment type="caution">
    <text evidence="3">The sequence shown here is derived from an EMBL/GenBank/DDBJ whole genome shotgun (WGS) entry which is preliminary data.</text>
</comment>
<feature type="region of interest" description="Disordered" evidence="2">
    <location>
        <begin position="1"/>
        <end position="20"/>
    </location>
</feature>
<gene>
    <name evidence="3" type="ORF">L1049_007643</name>
</gene>
<dbReference type="EMBL" id="JBBPBK010000002">
    <property type="protein sequence ID" value="KAK9289488.1"/>
    <property type="molecule type" value="Genomic_DNA"/>
</dbReference>
<evidence type="ECO:0000313" key="4">
    <source>
        <dbReference type="Proteomes" id="UP001415857"/>
    </source>
</evidence>
<accession>A0AAP0S1V5</accession>
<evidence type="ECO:0000256" key="1">
    <source>
        <dbReference type="ARBA" id="ARBA00022884"/>
    </source>
</evidence>
<sequence>MLLGPDLNEGSKPGSLPSSEPIAVRLVDKDVAHEAVGLKPATLVPKEIPIIKKNPVLQIKITPKLIQNDHKDDIIMKELGDPEEEGLALKPYATTEELQSGKLPPE</sequence>
<keyword evidence="4" id="KW-1185">Reference proteome</keyword>
<keyword evidence="1" id="KW-0694">RNA-binding</keyword>
<dbReference type="GO" id="GO:0005689">
    <property type="term" value="C:U12-type spliceosomal complex"/>
    <property type="evidence" value="ECO:0007669"/>
    <property type="project" value="TreeGrafter"/>
</dbReference>
<dbReference type="GO" id="GO:0000398">
    <property type="term" value="P:mRNA splicing, via spliceosome"/>
    <property type="evidence" value="ECO:0007669"/>
    <property type="project" value="TreeGrafter"/>
</dbReference>
<evidence type="ECO:0000313" key="3">
    <source>
        <dbReference type="EMBL" id="KAK9289488.1"/>
    </source>
</evidence>
<dbReference type="GO" id="GO:0097157">
    <property type="term" value="F:pre-mRNA intronic binding"/>
    <property type="evidence" value="ECO:0007669"/>
    <property type="project" value="TreeGrafter"/>
</dbReference>
<protein>
    <submittedName>
        <fullName evidence="3">Uncharacterized protein</fullName>
    </submittedName>
</protein>
<dbReference type="PANTHER" id="PTHR16105">
    <property type="entry name" value="RNA-BINDING REGION-CONTAINING PROTEIN 3"/>
    <property type="match status" value="1"/>
</dbReference>
<reference evidence="3 4" key="1">
    <citation type="journal article" date="2024" name="Plant J.">
        <title>Genome sequences and population genomics reveal climatic adaptation and genomic divergence between two closely related sweetgum species.</title>
        <authorList>
            <person name="Xu W.Q."/>
            <person name="Ren C.Q."/>
            <person name="Zhang X.Y."/>
            <person name="Comes H.P."/>
            <person name="Liu X.H."/>
            <person name="Li Y.G."/>
            <person name="Kettle C.J."/>
            <person name="Jalonen R."/>
            <person name="Gaisberger H."/>
            <person name="Ma Y.Z."/>
            <person name="Qiu Y.X."/>
        </authorList>
    </citation>
    <scope>NUCLEOTIDE SEQUENCE [LARGE SCALE GENOMIC DNA]</scope>
    <source>
        <strain evidence="3">Hangzhou</strain>
    </source>
</reference>
<dbReference type="PANTHER" id="PTHR16105:SF0">
    <property type="entry name" value="RNA-BINDING REGION-CONTAINING PROTEIN 3"/>
    <property type="match status" value="1"/>
</dbReference>
<name>A0AAP0S1V5_LIQFO</name>
<dbReference type="GO" id="GO:0030626">
    <property type="term" value="F:U12 snRNA binding"/>
    <property type="evidence" value="ECO:0007669"/>
    <property type="project" value="TreeGrafter"/>
</dbReference>